<evidence type="ECO:0000313" key="16">
    <source>
        <dbReference type="EMBL" id="PRF60283.1"/>
    </source>
</evidence>
<keyword evidence="8" id="KW-0547">Nucleotide-binding</keyword>
<dbReference type="Pfam" id="PF00005">
    <property type="entry name" value="ABC_tran"/>
    <property type="match status" value="1"/>
</dbReference>
<evidence type="ECO:0000256" key="7">
    <source>
        <dbReference type="ARBA" id="ARBA00022692"/>
    </source>
</evidence>
<feature type="transmembrane region" description="Helical" evidence="12">
    <location>
        <begin position="37"/>
        <end position="55"/>
    </location>
</feature>
<evidence type="ECO:0000256" key="4">
    <source>
        <dbReference type="ARBA" id="ARBA00022448"/>
    </source>
</evidence>
<dbReference type="PROSITE" id="PS00211">
    <property type="entry name" value="ABC_TRANSPORTER_1"/>
    <property type="match status" value="1"/>
</dbReference>
<comment type="similarity">
    <text evidence="3">Belongs to the binding-protein-dependent transport system permease family. HisMQ subfamily.</text>
</comment>
<dbReference type="SUPFAM" id="SSF52540">
    <property type="entry name" value="P-loop containing nucleoside triphosphate hydrolases"/>
    <property type="match status" value="1"/>
</dbReference>
<evidence type="ECO:0000256" key="3">
    <source>
        <dbReference type="ARBA" id="ARBA00010072"/>
    </source>
</evidence>
<dbReference type="GO" id="GO:0016887">
    <property type="term" value="F:ATP hydrolysis activity"/>
    <property type="evidence" value="ECO:0007669"/>
    <property type="project" value="InterPro"/>
</dbReference>
<dbReference type="AlphaFoldDB" id="A0A2S9MNP5"/>
<dbReference type="PROSITE" id="PS50928">
    <property type="entry name" value="ABC_TM1"/>
    <property type="match status" value="1"/>
</dbReference>
<keyword evidence="10 12" id="KW-1133">Transmembrane helix</keyword>
<accession>A0A2S9MNP5</accession>
<evidence type="ECO:0000256" key="2">
    <source>
        <dbReference type="ARBA" id="ARBA00005417"/>
    </source>
</evidence>
<dbReference type="InterPro" id="IPR050086">
    <property type="entry name" value="MetN_ABC_transporter-like"/>
</dbReference>
<evidence type="ECO:0000313" key="17">
    <source>
        <dbReference type="Proteomes" id="UP000238982"/>
    </source>
</evidence>
<keyword evidence="11 12" id="KW-0472">Membrane</keyword>
<keyword evidence="9 16" id="KW-0067">ATP-binding</keyword>
<dbReference type="InterPro" id="IPR027417">
    <property type="entry name" value="P-loop_NTPase"/>
</dbReference>
<feature type="transmembrane region" description="Helical" evidence="12">
    <location>
        <begin position="263"/>
        <end position="284"/>
    </location>
</feature>
<evidence type="ECO:0000256" key="13">
    <source>
        <dbReference type="SAM" id="MobiDB-lite"/>
    </source>
</evidence>
<reference evidence="16 17" key="1">
    <citation type="submission" date="2018-03" db="EMBL/GenBank/DDBJ databases">
        <authorList>
            <person name="Keele B.F."/>
        </authorList>
    </citation>
    <scope>NUCLEOTIDE SEQUENCE [LARGE SCALE GENOMIC DNA]</scope>
    <source>
        <strain evidence="16 17">AU19729</strain>
    </source>
</reference>
<dbReference type="SMART" id="SM00382">
    <property type="entry name" value="AAA"/>
    <property type="match status" value="1"/>
</dbReference>
<protein>
    <submittedName>
        <fullName evidence="16">ABC transporter ATP-binding protein</fullName>
    </submittedName>
</protein>
<organism evidence="16 17">
    <name type="scientific">Burkholderia multivorans</name>
    <dbReference type="NCBI Taxonomy" id="87883"/>
    <lineage>
        <taxon>Bacteria</taxon>
        <taxon>Pseudomonadati</taxon>
        <taxon>Pseudomonadota</taxon>
        <taxon>Betaproteobacteria</taxon>
        <taxon>Burkholderiales</taxon>
        <taxon>Burkholderiaceae</taxon>
        <taxon>Burkholderia</taxon>
        <taxon>Burkholderia cepacia complex</taxon>
    </lineage>
</organism>
<evidence type="ECO:0000256" key="9">
    <source>
        <dbReference type="ARBA" id="ARBA00022840"/>
    </source>
</evidence>
<evidence type="ECO:0000259" key="14">
    <source>
        <dbReference type="PROSITE" id="PS50893"/>
    </source>
</evidence>
<dbReference type="InterPro" id="IPR035906">
    <property type="entry name" value="MetI-like_sf"/>
</dbReference>
<dbReference type="Gene3D" id="3.40.50.300">
    <property type="entry name" value="P-loop containing nucleotide triphosphate hydrolases"/>
    <property type="match status" value="1"/>
</dbReference>
<dbReference type="Pfam" id="PF00528">
    <property type="entry name" value="BPD_transp_1"/>
    <property type="match status" value="1"/>
</dbReference>
<keyword evidence="5" id="KW-1003">Cell membrane</keyword>
<feature type="transmembrane region" description="Helical" evidence="12">
    <location>
        <begin position="114"/>
        <end position="133"/>
    </location>
</feature>
<name>A0A2S9MNP5_9BURK</name>
<proteinExistence type="inferred from homology"/>
<evidence type="ECO:0000259" key="15">
    <source>
        <dbReference type="PROSITE" id="PS50928"/>
    </source>
</evidence>
<evidence type="ECO:0000256" key="8">
    <source>
        <dbReference type="ARBA" id="ARBA00022741"/>
    </source>
</evidence>
<evidence type="ECO:0000256" key="1">
    <source>
        <dbReference type="ARBA" id="ARBA00004429"/>
    </source>
</evidence>
<dbReference type="GO" id="GO:0043190">
    <property type="term" value="C:ATP-binding cassette (ABC) transporter complex"/>
    <property type="evidence" value="ECO:0007669"/>
    <property type="project" value="InterPro"/>
</dbReference>
<comment type="similarity">
    <text evidence="2">Belongs to the ABC transporter superfamily.</text>
</comment>
<evidence type="ECO:0000256" key="5">
    <source>
        <dbReference type="ARBA" id="ARBA00022475"/>
    </source>
</evidence>
<dbReference type="InterPro" id="IPR003439">
    <property type="entry name" value="ABC_transporter-like_ATP-bd"/>
</dbReference>
<dbReference type="Proteomes" id="UP000238982">
    <property type="component" value="Unassembled WGS sequence"/>
</dbReference>
<dbReference type="EMBL" id="PVGH01000060">
    <property type="protein sequence ID" value="PRF60283.1"/>
    <property type="molecule type" value="Genomic_DNA"/>
</dbReference>
<dbReference type="PANTHER" id="PTHR43166">
    <property type="entry name" value="AMINO ACID IMPORT ATP-BINDING PROTEIN"/>
    <property type="match status" value="1"/>
</dbReference>
<dbReference type="InterPro" id="IPR000515">
    <property type="entry name" value="MetI-like"/>
</dbReference>
<gene>
    <name evidence="16" type="ORF">C6Q15_15225</name>
</gene>
<dbReference type="InterPro" id="IPR003593">
    <property type="entry name" value="AAA+_ATPase"/>
</dbReference>
<sequence>MSDTTHLGGAVPPLPSSAPRDAGARVRIVPARHRSSLAGTVLALALIALALHSILTNPQWGWPVFAEWFLSPPVLSGLARTLVLTLLGALFGFALGALVAFARLSRSRLLSASAWTFVWLFRSIPLIVLLLILNNLGYLYEHVRLGVPFTDIVWFDTPTTDLISPFAAAVLGLTLNHAAFSAEVIRGGILSVDQGQLEAAAALGLPHGRQTARIVLPQAMRAILPTAFNDLIVLAKGTSMVYVLAMPELFYTVQVIYRRNLEVIPLLMVATVWYLIILTVLSAIQVQVERHYARGALRNPPPSALTYVLARAGALWRRVVARRGMPAAGARDDAVVPQPGGEVTVHRVSKRFGTQRVLDDVSFVAPRGSVTVIVGPSGSGKSTLLRTINHLERVDDGIIDIDGELIGYRRDGDVLHELKERDVLKRRSAVGMVFQTFNLFPHLTVLDNLIEAPLALGTATPEAAERTARALLARVGLADKADAYPRQLSGGQQQRVAIARALALRPKVLLFDEPTSALDPELVNEVLDVIKELARSGTTLVIVTHEIGFAREVADNVLFMERGRIVEAGPPAVVLDAPAHPRTRAFLSHVL</sequence>
<dbReference type="Gene3D" id="1.10.3720.10">
    <property type="entry name" value="MetI-like"/>
    <property type="match status" value="1"/>
</dbReference>
<keyword evidence="6" id="KW-0997">Cell inner membrane</keyword>
<dbReference type="SUPFAM" id="SSF161098">
    <property type="entry name" value="MetI-like"/>
    <property type="match status" value="1"/>
</dbReference>
<feature type="domain" description="ABC transmembrane type-1" evidence="15">
    <location>
        <begin position="78"/>
        <end position="285"/>
    </location>
</feature>
<keyword evidence="4 12" id="KW-0813">Transport</keyword>
<comment type="subcellular location">
    <subcellularLocation>
        <location evidence="1">Cell inner membrane</location>
        <topology evidence="1">Multi-pass membrane protein</topology>
    </subcellularLocation>
    <subcellularLocation>
        <location evidence="12">Cell membrane</location>
        <topology evidence="12">Multi-pass membrane protein</topology>
    </subcellularLocation>
</comment>
<feature type="domain" description="ABC transporter" evidence="14">
    <location>
        <begin position="343"/>
        <end position="587"/>
    </location>
</feature>
<dbReference type="PANTHER" id="PTHR43166:SF4">
    <property type="entry name" value="PHOSPHONATES IMPORT ATP-BINDING PROTEIN PHNC"/>
    <property type="match status" value="1"/>
</dbReference>
<dbReference type="GO" id="GO:0022857">
    <property type="term" value="F:transmembrane transporter activity"/>
    <property type="evidence" value="ECO:0007669"/>
    <property type="project" value="InterPro"/>
</dbReference>
<feature type="transmembrane region" description="Helical" evidence="12">
    <location>
        <begin position="75"/>
        <end position="102"/>
    </location>
</feature>
<dbReference type="RefSeq" id="WP_105795367.1">
    <property type="nucleotide sequence ID" value="NZ_JAGSWF010000026.1"/>
</dbReference>
<keyword evidence="7 12" id="KW-0812">Transmembrane</keyword>
<dbReference type="CDD" id="cd03262">
    <property type="entry name" value="ABC_HisP_GlnQ"/>
    <property type="match status" value="1"/>
</dbReference>
<dbReference type="CDD" id="cd06261">
    <property type="entry name" value="TM_PBP2"/>
    <property type="match status" value="1"/>
</dbReference>
<comment type="caution">
    <text evidence="16">The sequence shown here is derived from an EMBL/GenBank/DDBJ whole genome shotgun (WGS) entry which is preliminary data.</text>
</comment>
<dbReference type="InterPro" id="IPR017871">
    <property type="entry name" value="ABC_transporter-like_CS"/>
</dbReference>
<dbReference type="NCBIfam" id="TIGR01726">
    <property type="entry name" value="HEQRo_perm_3TM"/>
    <property type="match status" value="1"/>
</dbReference>
<evidence type="ECO:0000256" key="11">
    <source>
        <dbReference type="ARBA" id="ARBA00023136"/>
    </source>
</evidence>
<evidence type="ECO:0000256" key="10">
    <source>
        <dbReference type="ARBA" id="ARBA00022989"/>
    </source>
</evidence>
<feature type="region of interest" description="Disordered" evidence="13">
    <location>
        <begin position="1"/>
        <end position="21"/>
    </location>
</feature>
<dbReference type="PROSITE" id="PS50893">
    <property type="entry name" value="ABC_TRANSPORTER_2"/>
    <property type="match status" value="1"/>
</dbReference>
<evidence type="ECO:0000256" key="12">
    <source>
        <dbReference type="RuleBase" id="RU363032"/>
    </source>
</evidence>
<dbReference type="GO" id="GO:0005524">
    <property type="term" value="F:ATP binding"/>
    <property type="evidence" value="ECO:0007669"/>
    <property type="project" value="UniProtKB-KW"/>
</dbReference>
<feature type="transmembrane region" description="Helical" evidence="12">
    <location>
        <begin position="231"/>
        <end position="251"/>
    </location>
</feature>
<evidence type="ECO:0000256" key="6">
    <source>
        <dbReference type="ARBA" id="ARBA00022519"/>
    </source>
</evidence>
<dbReference type="InterPro" id="IPR010065">
    <property type="entry name" value="AA_ABC_transptr_permease_3TM"/>
</dbReference>